<accession>A0A0K8J4R6</accession>
<feature type="transmembrane region" description="Helical" evidence="1">
    <location>
        <begin position="46"/>
        <end position="65"/>
    </location>
</feature>
<reference evidence="3" key="1">
    <citation type="submission" date="2015-09" db="EMBL/GenBank/DDBJ databases">
        <authorList>
            <person name="Wibberg D."/>
        </authorList>
    </citation>
    <scope>NUCLEOTIDE SEQUENCE [LARGE SCALE GENOMIC DNA]</scope>
    <source>
        <strain evidence="3">SD1D</strain>
    </source>
</reference>
<keyword evidence="3" id="KW-1185">Reference proteome</keyword>
<dbReference type="RefSeq" id="WP_058257713.1">
    <property type="nucleotide sequence ID" value="NZ_DUPS01000061.1"/>
</dbReference>
<keyword evidence="1" id="KW-0812">Transmembrane</keyword>
<evidence type="ECO:0000256" key="1">
    <source>
        <dbReference type="SAM" id="Phobius"/>
    </source>
</evidence>
<proteinExistence type="predicted"/>
<dbReference type="Proteomes" id="UP000196053">
    <property type="component" value="Chromosome I"/>
</dbReference>
<dbReference type="PROSITE" id="PS51257">
    <property type="entry name" value="PROKAR_LIPOPROTEIN"/>
    <property type="match status" value="1"/>
</dbReference>
<keyword evidence="1" id="KW-0472">Membrane</keyword>
<gene>
    <name evidence="2" type="ORF">SD1D_0791</name>
</gene>
<evidence type="ECO:0000313" key="2">
    <source>
        <dbReference type="EMBL" id="CUH92339.1"/>
    </source>
</evidence>
<organism evidence="2 3">
    <name type="scientific">Herbinix luporum</name>
    <dbReference type="NCBI Taxonomy" id="1679721"/>
    <lineage>
        <taxon>Bacteria</taxon>
        <taxon>Bacillati</taxon>
        <taxon>Bacillota</taxon>
        <taxon>Clostridia</taxon>
        <taxon>Lachnospirales</taxon>
        <taxon>Lachnospiraceae</taxon>
        <taxon>Herbinix</taxon>
    </lineage>
</organism>
<name>A0A0K8J4R6_9FIRM</name>
<dbReference type="EMBL" id="LN879430">
    <property type="protein sequence ID" value="CUH92339.1"/>
    <property type="molecule type" value="Genomic_DNA"/>
</dbReference>
<evidence type="ECO:0000313" key="3">
    <source>
        <dbReference type="Proteomes" id="UP000196053"/>
    </source>
</evidence>
<dbReference type="AlphaFoldDB" id="A0A0K8J4R6"/>
<keyword evidence="1" id="KW-1133">Transmembrane helix</keyword>
<feature type="transmembrane region" description="Helical" evidence="1">
    <location>
        <begin position="12"/>
        <end position="34"/>
    </location>
</feature>
<dbReference type="KEGG" id="hsd:SD1D_0791"/>
<dbReference type="OrthoDB" id="9906579at2"/>
<protein>
    <submittedName>
        <fullName evidence="2">Putative membrane protein</fullName>
    </submittedName>
</protein>
<sequence>MKPINVMNGWSWSNFICGAFCGITGGACALAGCAVDGPSPIADATLLKLSVGGGVAASAFVGGLAG</sequence>